<dbReference type="Proteomes" id="UP000823775">
    <property type="component" value="Unassembled WGS sequence"/>
</dbReference>
<keyword evidence="2" id="KW-1185">Reference proteome</keyword>
<reference evidence="1 2" key="1">
    <citation type="journal article" date="2021" name="BMC Genomics">
        <title>Datura genome reveals duplications of psychoactive alkaloid biosynthetic genes and high mutation rate following tissue culture.</title>
        <authorList>
            <person name="Rajewski A."/>
            <person name="Carter-House D."/>
            <person name="Stajich J."/>
            <person name="Litt A."/>
        </authorList>
    </citation>
    <scope>NUCLEOTIDE SEQUENCE [LARGE SCALE GENOMIC DNA]</scope>
    <source>
        <strain evidence="1">AR-01</strain>
    </source>
</reference>
<gene>
    <name evidence="1" type="ORF">HAX54_049426</name>
</gene>
<organism evidence="1 2">
    <name type="scientific">Datura stramonium</name>
    <name type="common">Jimsonweed</name>
    <name type="synonym">Common thornapple</name>
    <dbReference type="NCBI Taxonomy" id="4076"/>
    <lineage>
        <taxon>Eukaryota</taxon>
        <taxon>Viridiplantae</taxon>
        <taxon>Streptophyta</taxon>
        <taxon>Embryophyta</taxon>
        <taxon>Tracheophyta</taxon>
        <taxon>Spermatophyta</taxon>
        <taxon>Magnoliopsida</taxon>
        <taxon>eudicotyledons</taxon>
        <taxon>Gunneridae</taxon>
        <taxon>Pentapetalae</taxon>
        <taxon>asterids</taxon>
        <taxon>lamiids</taxon>
        <taxon>Solanales</taxon>
        <taxon>Solanaceae</taxon>
        <taxon>Solanoideae</taxon>
        <taxon>Datureae</taxon>
        <taxon>Datura</taxon>
    </lineage>
</organism>
<evidence type="ECO:0000313" key="2">
    <source>
        <dbReference type="Proteomes" id="UP000823775"/>
    </source>
</evidence>
<accession>A0ABS8SWT0</accession>
<sequence length="121" mass="13306">MIFLSVDKLIERNATPIPLKFIAIDTTSRSILLGKEDLVQIQLNRKCTWYRDAAPITVKLTTITTVAHCPSKANGAPGPGCLAKCLAGYAGRETRRVSLIEYHSKRSKIVDVVALNVTVIR</sequence>
<name>A0ABS8SWT0_DATST</name>
<evidence type="ECO:0000313" key="1">
    <source>
        <dbReference type="EMBL" id="MCD7462827.1"/>
    </source>
</evidence>
<comment type="caution">
    <text evidence="1">The sequence shown here is derived from an EMBL/GenBank/DDBJ whole genome shotgun (WGS) entry which is preliminary data.</text>
</comment>
<proteinExistence type="predicted"/>
<dbReference type="EMBL" id="JACEIK010000837">
    <property type="protein sequence ID" value="MCD7462827.1"/>
    <property type="molecule type" value="Genomic_DNA"/>
</dbReference>
<protein>
    <submittedName>
        <fullName evidence="1">Uncharacterized protein</fullName>
    </submittedName>
</protein>